<protein>
    <submittedName>
        <fullName evidence="4">Uncharacterized protein</fullName>
    </submittedName>
</protein>
<evidence type="ECO:0000256" key="1">
    <source>
        <dbReference type="ARBA" id="ARBA00009520"/>
    </source>
</evidence>
<keyword evidence="3" id="KW-0732">Signal</keyword>
<dbReference type="PIRSF" id="PIRSF029958">
    <property type="entry name" value="Necrosis-inducing_protein"/>
    <property type="match status" value="1"/>
</dbReference>
<sequence length="241" mass="26304">MQFLSILSVLAAVASVHASPVSLESRAVVAHDSLWPLPDNLPTGAVGDAIWRFEPYLHIAHGCQVMTAVNANGDTSGGLKDTGNPSAGCGYTNRQQTYVRTAMHNGRFAIMYSWYWPKDQPIAGNVAGGHRHEWENTVVWTTDPSRGRPTLIGAAASGHGGYKKTTNPSRKGDRVKVEYYTSFPTNHELQFSGTEGWGFWKIHWDTMPAAARNALQNTNFGAANVPFKDGAFTSNLDKAWV</sequence>
<dbReference type="PANTHER" id="PTHR33657:SF8">
    <property type="entry name" value="DOMAIN PROTEIN, PUTATIVE (AFU_ORTHOLOGUE AFUA_5G00600)-RELATED"/>
    <property type="match status" value="1"/>
</dbReference>
<evidence type="ECO:0000256" key="2">
    <source>
        <dbReference type="ARBA" id="ARBA00023026"/>
    </source>
</evidence>
<reference evidence="4 5" key="1">
    <citation type="journal article" date="2024" name="Commun. Biol.">
        <title>Comparative genomic analysis of thermophilic fungi reveals convergent evolutionary adaptations and gene losses.</title>
        <authorList>
            <person name="Steindorff A.S."/>
            <person name="Aguilar-Pontes M.V."/>
            <person name="Robinson A.J."/>
            <person name="Andreopoulos B."/>
            <person name="LaButti K."/>
            <person name="Kuo A."/>
            <person name="Mondo S."/>
            <person name="Riley R."/>
            <person name="Otillar R."/>
            <person name="Haridas S."/>
            <person name="Lipzen A."/>
            <person name="Grimwood J."/>
            <person name="Schmutz J."/>
            <person name="Clum A."/>
            <person name="Reid I.D."/>
            <person name="Moisan M.C."/>
            <person name="Butler G."/>
            <person name="Nguyen T.T.M."/>
            <person name="Dewar K."/>
            <person name="Conant G."/>
            <person name="Drula E."/>
            <person name="Henrissat B."/>
            <person name="Hansel C."/>
            <person name="Singer S."/>
            <person name="Hutchinson M.I."/>
            <person name="de Vries R.P."/>
            <person name="Natvig D.O."/>
            <person name="Powell A.J."/>
            <person name="Tsang A."/>
            <person name="Grigoriev I.V."/>
        </authorList>
    </citation>
    <scope>NUCLEOTIDE SEQUENCE [LARGE SCALE GENOMIC DNA]</scope>
    <source>
        <strain evidence="4 5">CBS 494.80</strain>
    </source>
</reference>
<evidence type="ECO:0000313" key="4">
    <source>
        <dbReference type="EMBL" id="KAL2061925.1"/>
    </source>
</evidence>
<feature type="signal peptide" evidence="3">
    <location>
        <begin position="1"/>
        <end position="18"/>
    </location>
</feature>
<keyword evidence="2" id="KW-0843">Virulence</keyword>
<dbReference type="InterPro" id="IPR008701">
    <property type="entry name" value="NPP1"/>
</dbReference>
<dbReference type="Proteomes" id="UP001595075">
    <property type="component" value="Unassembled WGS sequence"/>
</dbReference>
<dbReference type="PANTHER" id="PTHR33657">
    <property type="entry name" value="DOMAIN PROTEIN, PUTATIVE (AFU_ORTHOLOGUE AFUA_5G00600)-RELATED"/>
    <property type="match status" value="1"/>
</dbReference>
<evidence type="ECO:0000256" key="3">
    <source>
        <dbReference type="SAM" id="SignalP"/>
    </source>
</evidence>
<name>A0ABR4BWB9_9HELO</name>
<feature type="chain" id="PRO_5046067583" evidence="3">
    <location>
        <begin position="19"/>
        <end position="241"/>
    </location>
</feature>
<comment type="caution">
    <text evidence="4">The sequence shown here is derived from an EMBL/GenBank/DDBJ whole genome shotgun (WGS) entry which is preliminary data.</text>
</comment>
<accession>A0ABR4BWB9</accession>
<organism evidence="4 5">
    <name type="scientific">Oculimacula yallundae</name>
    <dbReference type="NCBI Taxonomy" id="86028"/>
    <lineage>
        <taxon>Eukaryota</taxon>
        <taxon>Fungi</taxon>
        <taxon>Dikarya</taxon>
        <taxon>Ascomycota</taxon>
        <taxon>Pezizomycotina</taxon>
        <taxon>Leotiomycetes</taxon>
        <taxon>Helotiales</taxon>
        <taxon>Ploettnerulaceae</taxon>
        <taxon>Oculimacula</taxon>
    </lineage>
</organism>
<proteinExistence type="inferred from homology"/>
<dbReference type="Pfam" id="PF05630">
    <property type="entry name" value="NPP1"/>
    <property type="match status" value="1"/>
</dbReference>
<gene>
    <name evidence="4" type="ORF">VTL71DRAFT_7303</name>
</gene>
<dbReference type="EMBL" id="JAZHXI010000018">
    <property type="protein sequence ID" value="KAL2061925.1"/>
    <property type="molecule type" value="Genomic_DNA"/>
</dbReference>
<keyword evidence="5" id="KW-1185">Reference proteome</keyword>
<evidence type="ECO:0000313" key="5">
    <source>
        <dbReference type="Proteomes" id="UP001595075"/>
    </source>
</evidence>
<comment type="similarity">
    <text evidence="1">Belongs to the Necrosis inducing protein (NPP1) family.</text>
</comment>